<dbReference type="Pfam" id="PF07714">
    <property type="entry name" value="PK_Tyr_Ser-Thr"/>
    <property type="match status" value="1"/>
</dbReference>
<keyword evidence="13" id="KW-0067">ATP-binding</keyword>
<keyword evidence="5" id="KW-0597">Phosphoprotein</keyword>
<feature type="domain" description="Protein kinase" evidence="20">
    <location>
        <begin position="1"/>
        <end position="219"/>
    </location>
</feature>
<dbReference type="PANTHER" id="PTHR48055">
    <property type="entry name" value="LEUCINE-RICH REPEAT RECEPTOR PROTEIN KINASE EMS1"/>
    <property type="match status" value="1"/>
</dbReference>
<evidence type="ECO:0000256" key="11">
    <source>
        <dbReference type="ARBA" id="ARBA00022741"/>
    </source>
</evidence>
<keyword evidence="15" id="KW-0472">Membrane</keyword>
<protein>
    <recommendedName>
        <fullName evidence="2">non-specific serine/threonine protein kinase</fullName>
        <ecNumber evidence="2">2.7.11.1</ecNumber>
    </recommendedName>
</protein>
<evidence type="ECO:0000256" key="6">
    <source>
        <dbReference type="ARBA" id="ARBA00022614"/>
    </source>
</evidence>
<proteinExistence type="predicted"/>
<evidence type="ECO:0000256" key="12">
    <source>
        <dbReference type="ARBA" id="ARBA00022777"/>
    </source>
</evidence>
<evidence type="ECO:0000256" key="3">
    <source>
        <dbReference type="ARBA" id="ARBA00022475"/>
    </source>
</evidence>
<dbReference type="InterPro" id="IPR011009">
    <property type="entry name" value="Kinase-like_dom_sf"/>
</dbReference>
<keyword evidence="4" id="KW-0723">Serine/threonine-protein kinase</keyword>
<keyword evidence="9" id="KW-0732">Signal</keyword>
<dbReference type="SMART" id="SM00220">
    <property type="entry name" value="S_TKc"/>
    <property type="match status" value="1"/>
</dbReference>
<evidence type="ECO:0000256" key="9">
    <source>
        <dbReference type="ARBA" id="ARBA00022729"/>
    </source>
</evidence>
<evidence type="ECO:0000256" key="7">
    <source>
        <dbReference type="ARBA" id="ARBA00022679"/>
    </source>
</evidence>
<keyword evidence="17" id="KW-0325">Glycoprotein</keyword>
<sequence>MPNGSLDMWLHPDEVEEIRRPSRTLTLLERLNIAIDVAYVLDYLHVHSHEAIAHCDLKPSNVLLDEDLTAHVSDFGLARILLKFDQEYFLNQLSSAGVRGTIGYAAPEYGMGGQVSTYGDMYSFGILLLEMFSGKRPTNELFGGNFTLHSYIESALPGRVLDVADEVVLHNGLRIGFPVADCLKLVFEVGLRCCEEYPVNRLAMGEALKELITIRERFFRSRRRARH</sequence>
<dbReference type="FunFam" id="1.10.510.10:FF:000358">
    <property type="entry name" value="Putative leucine-rich repeat receptor-like serine/threonine-protein kinase"/>
    <property type="match status" value="1"/>
</dbReference>
<dbReference type="InterPro" id="IPR008271">
    <property type="entry name" value="Ser/Thr_kinase_AS"/>
</dbReference>
<dbReference type="Gramene" id="CDY65705">
    <property type="protein sequence ID" value="CDY65705"/>
    <property type="gene ID" value="GSBRNA2T00048043001"/>
</dbReference>
<evidence type="ECO:0000256" key="16">
    <source>
        <dbReference type="ARBA" id="ARBA00023170"/>
    </source>
</evidence>
<name>A0A078JGT1_BRANA</name>
<dbReference type="GO" id="GO:0016020">
    <property type="term" value="C:membrane"/>
    <property type="evidence" value="ECO:0000318"/>
    <property type="project" value="GO_Central"/>
</dbReference>
<keyword evidence="12" id="KW-0418">Kinase</keyword>
<comment type="subcellular location">
    <subcellularLocation>
        <location evidence="1">Cell membrane</location>
        <topology evidence="1">Single-pass membrane protein</topology>
    </subcellularLocation>
</comment>
<keyword evidence="16" id="KW-0675">Receptor</keyword>
<gene>
    <name evidence="21" type="primary">BnaCnng48350D</name>
    <name evidence="21" type="ORF">GSBRNA2T00048043001</name>
</gene>
<dbReference type="SUPFAM" id="SSF56112">
    <property type="entry name" value="Protein kinase-like (PK-like)"/>
    <property type="match status" value="1"/>
</dbReference>
<dbReference type="AlphaFoldDB" id="A0A078JGT1"/>
<dbReference type="GO" id="GO:0005524">
    <property type="term" value="F:ATP binding"/>
    <property type="evidence" value="ECO:0007669"/>
    <property type="project" value="UniProtKB-KW"/>
</dbReference>
<dbReference type="EMBL" id="LK034907">
    <property type="protein sequence ID" value="CDY65705.1"/>
    <property type="molecule type" value="Genomic_DNA"/>
</dbReference>
<organism evidence="21 22">
    <name type="scientific">Brassica napus</name>
    <name type="common">Rape</name>
    <dbReference type="NCBI Taxonomy" id="3708"/>
    <lineage>
        <taxon>Eukaryota</taxon>
        <taxon>Viridiplantae</taxon>
        <taxon>Streptophyta</taxon>
        <taxon>Embryophyta</taxon>
        <taxon>Tracheophyta</taxon>
        <taxon>Spermatophyta</taxon>
        <taxon>Magnoliopsida</taxon>
        <taxon>eudicotyledons</taxon>
        <taxon>Gunneridae</taxon>
        <taxon>Pentapetalae</taxon>
        <taxon>rosids</taxon>
        <taxon>malvids</taxon>
        <taxon>Brassicales</taxon>
        <taxon>Brassicaceae</taxon>
        <taxon>Brassiceae</taxon>
        <taxon>Brassica</taxon>
    </lineage>
</organism>
<evidence type="ECO:0000256" key="8">
    <source>
        <dbReference type="ARBA" id="ARBA00022692"/>
    </source>
</evidence>
<dbReference type="InterPro" id="IPR051564">
    <property type="entry name" value="LRR_receptor-like_kinase"/>
</dbReference>
<dbReference type="GO" id="GO:0004674">
    <property type="term" value="F:protein serine/threonine kinase activity"/>
    <property type="evidence" value="ECO:0000318"/>
    <property type="project" value="GO_Central"/>
</dbReference>
<evidence type="ECO:0000256" key="5">
    <source>
        <dbReference type="ARBA" id="ARBA00022553"/>
    </source>
</evidence>
<dbReference type="PANTHER" id="PTHR48055:SF55">
    <property type="entry name" value="PROTEIN KINASE DOMAIN-CONTAINING PROTEIN"/>
    <property type="match status" value="1"/>
</dbReference>
<keyword evidence="6" id="KW-0433">Leucine-rich repeat</keyword>
<evidence type="ECO:0000256" key="2">
    <source>
        <dbReference type="ARBA" id="ARBA00012513"/>
    </source>
</evidence>
<dbReference type="PROSITE" id="PS00108">
    <property type="entry name" value="PROTEIN_KINASE_ST"/>
    <property type="match status" value="1"/>
</dbReference>
<evidence type="ECO:0000256" key="15">
    <source>
        <dbReference type="ARBA" id="ARBA00023136"/>
    </source>
</evidence>
<evidence type="ECO:0000256" key="10">
    <source>
        <dbReference type="ARBA" id="ARBA00022737"/>
    </source>
</evidence>
<keyword evidence="7" id="KW-0808">Transferase</keyword>
<accession>A0A078JGT1</accession>
<keyword evidence="10" id="KW-0677">Repeat</keyword>
<dbReference type="PROSITE" id="PS50011">
    <property type="entry name" value="PROTEIN_KINASE_DOM"/>
    <property type="match status" value="1"/>
</dbReference>
<evidence type="ECO:0000256" key="14">
    <source>
        <dbReference type="ARBA" id="ARBA00022989"/>
    </source>
</evidence>
<evidence type="ECO:0000256" key="4">
    <source>
        <dbReference type="ARBA" id="ARBA00022527"/>
    </source>
</evidence>
<dbReference type="EC" id="2.7.11.1" evidence="2"/>
<keyword evidence="8" id="KW-0812">Transmembrane</keyword>
<keyword evidence="11" id="KW-0547">Nucleotide-binding</keyword>
<evidence type="ECO:0000256" key="18">
    <source>
        <dbReference type="ARBA" id="ARBA00047899"/>
    </source>
</evidence>
<evidence type="ECO:0000313" key="22">
    <source>
        <dbReference type="Proteomes" id="UP000028999"/>
    </source>
</evidence>
<comment type="catalytic activity">
    <reaction evidence="18">
        <text>L-threonyl-[protein] + ATP = O-phospho-L-threonyl-[protein] + ADP + H(+)</text>
        <dbReference type="Rhea" id="RHEA:46608"/>
        <dbReference type="Rhea" id="RHEA-COMP:11060"/>
        <dbReference type="Rhea" id="RHEA-COMP:11605"/>
        <dbReference type="ChEBI" id="CHEBI:15378"/>
        <dbReference type="ChEBI" id="CHEBI:30013"/>
        <dbReference type="ChEBI" id="CHEBI:30616"/>
        <dbReference type="ChEBI" id="CHEBI:61977"/>
        <dbReference type="ChEBI" id="CHEBI:456216"/>
        <dbReference type="EC" id="2.7.11.1"/>
    </reaction>
</comment>
<evidence type="ECO:0000256" key="13">
    <source>
        <dbReference type="ARBA" id="ARBA00022840"/>
    </source>
</evidence>
<dbReference type="InterPro" id="IPR000719">
    <property type="entry name" value="Prot_kinase_dom"/>
</dbReference>
<dbReference type="InterPro" id="IPR001245">
    <property type="entry name" value="Ser-Thr/Tyr_kinase_cat_dom"/>
</dbReference>
<evidence type="ECO:0000256" key="17">
    <source>
        <dbReference type="ARBA" id="ARBA00023180"/>
    </source>
</evidence>
<dbReference type="OMA" id="YERATNC"/>
<evidence type="ECO:0000259" key="20">
    <source>
        <dbReference type="PROSITE" id="PS50011"/>
    </source>
</evidence>
<dbReference type="Gene3D" id="1.10.510.10">
    <property type="entry name" value="Transferase(Phosphotransferase) domain 1"/>
    <property type="match status" value="1"/>
</dbReference>
<dbReference type="GO" id="GO:0005886">
    <property type="term" value="C:plasma membrane"/>
    <property type="evidence" value="ECO:0007669"/>
    <property type="project" value="UniProtKB-SubCell"/>
</dbReference>
<reference evidence="21 22" key="1">
    <citation type="journal article" date="2014" name="Science">
        <title>Plant genetics. Early allopolyploid evolution in the post-Neolithic Brassica napus oilseed genome.</title>
        <authorList>
            <person name="Chalhoub B."/>
            <person name="Denoeud F."/>
            <person name="Liu S."/>
            <person name="Parkin I.A."/>
            <person name="Tang H."/>
            <person name="Wang X."/>
            <person name="Chiquet J."/>
            <person name="Belcram H."/>
            <person name="Tong C."/>
            <person name="Samans B."/>
            <person name="Correa M."/>
            <person name="Da Silva C."/>
            <person name="Just J."/>
            <person name="Falentin C."/>
            <person name="Koh C.S."/>
            <person name="Le Clainche I."/>
            <person name="Bernard M."/>
            <person name="Bento P."/>
            <person name="Noel B."/>
            <person name="Labadie K."/>
            <person name="Alberti A."/>
            <person name="Charles M."/>
            <person name="Arnaud D."/>
            <person name="Guo H."/>
            <person name="Daviaud C."/>
            <person name="Alamery S."/>
            <person name="Jabbari K."/>
            <person name="Zhao M."/>
            <person name="Edger P.P."/>
            <person name="Chelaifa H."/>
            <person name="Tack D."/>
            <person name="Lassalle G."/>
            <person name="Mestiri I."/>
            <person name="Schnel N."/>
            <person name="Le Paslier M.C."/>
            <person name="Fan G."/>
            <person name="Renault V."/>
            <person name="Bayer P.E."/>
            <person name="Golicz A.A."/>
            <person name="Manoli S."/>
            <person name="Lee T.H."/>
            <person name="Thi V.H."/>
            <person name="Chalabi S."/>
            <person name="Hu Q."/>
            <person name="Fan C."/>
            <person name="Tollenaere R."/>
            <person name="Lu Y."/>
            <person name="Battail C."/>
            <person name="Shen J."/>
            <person name="Sidebottom C.H."/>
            <person name="Wang X."/>
            <person name="Canaguier A."/>
            <person name="Chauveau A."/>
            <person name="Berard A."/>
            <person name="Deniot G."/>
            <person name="Guan M."/>
            <person name="Liu Z."/>
            <person name="Sun F."/>
            <person name="Lim Y.P."/>
            <person name="Lyons E."/>
            <person name="Town C.D."/>
            <person name="Bancroft I."/>
            <person name="Wang X."/>
            <person name="Meng J."/>
            <person name="Ma J."/>
            <person name="Pires J.C."/>
            <person name="King G.J."/>
            <person name="Brunel D."/>
            <person name="Delourme R."/>
            <person name="Renard M."/>
            <person name="Aury J.M."/>
            <person name="Adams K.L."/>
            <person name="Batley J."/>
            <person name="Snowdon R.J."/>
            <person name="Tost J."/>
            <person name="Edwards D."/>
            <person name="Zhou Y."/>
            <person name="Hua W."/>
            <person name="Sharpe A.G."/>
            <person name="Paterson A.H."/>
            <person name="Guan C."/>
            <person name="Wincker P."/>
        </authorList>
    </citation>
    <scope>NUCLEOTIDE SEQUENCE [LARGE SCALE GENOMIC DNA]</scope>
    <source>
        <strain evidence="22">cv. Darmor-bzh</strain>
    </source>
</reference>
<dbReference type="STRING" id="3708.A0A078JGT1"/>
<evidence type="ECO:0000256" key="1">
    <source>
        <dbReference type="ARBA" id="ARBA00004162"/>
    </source>
</evidence>
<keyword evidence="22" id="KW-1185">Reference proteome</keyword>
<comment type="catalytic activity">
    <reaction evidence="19">
        <text>L-seryl-[protein] + ATP = O-phospho-L-seryl-[protein] + ADP + H(+)</text>
        <dbReference type="Rhea" id="RHEA:17989"/>
        <dbReference type="Rhea" id="RHEA-COMP:9863"/>
        <dbReference type="Rhea" id="RHEA-COMP:11604"/>
        <dbReference type="ChEBI" id="CHEBI:15378"/>
        <dbReference type="ChEBI" id="CHEBI:29999"/>
        <dbReference type="ChEBI" id="CHEBI:30616"/>
        <dbReference type="ChEBI" id="CHEBI:83421"/>
        <dbReference type="ChEBI" id="CHEBI:456216"/>
        <dbReference type="EC" id="2.7.11.1"/>
    </reaction>
</comment>
<dbReference type="PaxDb" id="3708-A0A078JGT1"/>
<dbReference type="Proteomes" id="UP000028999">
    <property type="component" value="Unassembled WGS sequence"/>
</dbReference>
<keyword evidence="3" id="KW-1003">Cell membrane</keyword>
<evidence type="ECO:0000313" key="21">
    <source>
        <dbReference type="EMBL" id="CDY65705.1"/>
    </source>
</evidence>
<keyword evidence="14" id="KW-1133">Transmembrane helix</keyword>
<evidence type="ECO:0000256" key="19">
    <source>
        <dbReference type="ARBA" id="ARBA00048679"/>
    </source>
</evidence>